<evidence type="ECO:0000256" key="5">
    <source>
        <dbReference type="ARBA" id="ARBA00022989"/>
    </source>
</evidence>
<dbReference type="PANTHER" id="PTHR33362:SF2">
    <property type="entry name" value="TRAP TRANSPORTER LARGE PERMEASE PROTEIN"/>
    <property type="match status" value="1"/>
</dbReference>
<dbReference type="GO" id="GO:0022857">
    <property type="term" value="F:transmembrane transporter activity"/>
    <property type="evidence" value="ECO:0007669"/>
    <property type="project" value="UniProtKB-UniRule"/>
</dbReference>
<keyword evidence="4 8" id="KW-0812">Transmembrane</keyword>
<comment type="subcellular location">
    <subcellularLocation>
        <location evidence="1 7">Cell inner membrane</location>
        <topology evidence="1 7">Multi-pass membrane protein</topology>
    </subcellularLocation>
</comment>
<dbReference type="Proteomes" id="UP000320231">
    <property type="component" value="Chromosome"/>
</dbReference>
<keyword evidence="2" id="KW-1003">Cell membrane</keyword>
<evidence type="ECO:0000256" key="4">
    <source>
        <dbReference type="ARBA" id="ARBA00022692"/>
    </source>
</evidence>
<organism evidence="10 11">
    <name type="scientific">Vreelandella sulfidaeris</name>
    <dbReference type="NCBI Taxonomy" id="115553"/>
    <lineage>
        <taxon>Bacteria</taxon>
        <taxon>Pseudomonadati</taxon>
        <taxon>Pseudomonadota</taxon>
        <taxon>Gammaproteobacteria</taxon>
        <taxon>Oceanospirillales</taxon>
        <taxon>Halomonadaceae</taxon>
        <taxon>Vreelandella</taxon>
    </lineage>
</organism>
<evidence type="ECO:0000259" key="9">
    <source>
        <dbReference type="Pfam" id="PF06808"/>
    </source>
</evidence>
<proteinExistence type="predicted"/>
<dbReference type="AlphaFoldDB" id="A0A455UJ68"/>
<protein>
    <recommendedName>
        <fullName evidence="9">TRAP C4-dicarboxylate transport system permease DctM subunit domain-containing protein</fullName>
    </recommendedName>
</protein>
<feature type="domain" description="TRAP C4-dicarboxylate transport system permease DctM subunit" evidence="9">
    <location>
        <begin position="1"/>
        <end position="82"/>
    </location>
</feature>
<evidence type="ECO:0000256" key="1">
    <source>
        <dbReference type="ARBA" id="ARBA00004429"/>
    </source>
</evidence>
<sequence>MPPSIALIIYGSVTGTSVGRLFAAGLLPAIVIASILIAYCIVFSSIKGYERAPFPSLRQILVAFKDAAWGLGLPVILLGASTVASLLRPNRRRSPVYMACL</sequence>
<dbReference type="GO" id="GO:0005886">
    <property type="term" value="C:plasma membrane"/>
    <property type="evidence" value="ECO:0007669"/>
    <property type="project" value="UniProtKB-SubCell"/>
</dbReference>
<evidence type="ECO:0000256" key="3">
    <source>
        <dbReference type="ARBA" id="ARBA00022519"/>
    </source>
</evidence>
<keyword evidence="6 8" id="KW-0472">Membrane</keyword>
<keyword evidence="7" id="KW-0813">Transport</keyword>
<evidence type="ECO:0000256" key="2">
    <source>
        <dbReference type="ARBA" id="ARBA00022475"/>
    </source>
</evidence>
<dbReference type="InterPro" id="IPR004681">
    <property type="entry name" value="TRAP_DctM"/>
</dbReference>
<dbReference type="InterPro" id="IPR010656">
    <property type="entry name" value="DctM"/>
</dbReference>
<keyword evidence="3 7" id="KW-0997">Cell inner membrane</keyword>
<feature type="transmembrane region" description="Helical" evidence="8">
    <location>
        <begin position="21"/>
        <end position="47"/>
    </location>
</feature>
<keyword evidence="5 8" id="KW-1133">Transmembrane helix</keyword>
<evidence type="ECO:0000256" key="7">
    <source>
        <dbReference type="RuleBase" id="RU369079"/>
    </source>
</evidence>
<dbReference type="KEGG" id="hsr:HSBAA_60170"/>
<gene>
    <name evidence="10" type="ORF">HSBAA_60170</name>
</gene>
<dbReference type="Pfam" id="PF06808">
    <property type="entry name" value="DctM"/>
    <property type="match status" value="1"/>
</dbReference>
<feature type="transmembrane region" description="Helical" evidence="8">
    <location>
        <begin position="67"/>
        <end position="87"/>
    </location>
</feature>
<name>A0A455UJ68_9GAMM</name>
<evidence type="ECO:0000256" key="8">
    <source>
        <dbReference type="SAM" id="Phobius"/>
    </source>
</evidence>
<evidence type="ECO:0000256" key="6">
    <source>
        <dbReference type="ARBA" id="ARBA00023136"/>
    </source>
</evidence>
<dbReference type="PANTHER" id="PTHR33362">
    <property type="entry name" value="SIALIC ACID TRAP TRANSPORTER PERMEASE PROTEIN SIAT-RELATED"/>
    <property type="match status" value="1"/>
</dbReference>
<evidence type="ECO:0000313" key="10">
    <source>
        <dbReference type="EMBL" id="BBI64711.1"/>
    </source>
</evidence>
<comment type="function">
    <text evidence="7">Part of the tripartite ATP-independent periplasmic (TRAP) transport system.</text>
</comment>
<evidence type="ECO:0000313" key="11">
    <source>
        <dbReference type="Proteomes" id="UP000320231"/>
    </source>
</evidence>
<reference evidence="10 11" key="1">
    <citation type="journal article" date="2019" name="Microbiol. Resour. Announc.">
        <title>Complete Genome Sequence of Halomonas sulfidaeris Strain Esulfide1 Isolated from a Metal Sulfide Rock at a Depth of 2,200 Meters, Obtained Using Nanopore Sequencing.</title>
        <authorList>
            <person name="Saito M."/>
            <person name="Nishigata A."/>
            <person name="Galipon J."/>
            <person name="Arakawa K."/>
        </authorList>
    </citation>
    <scope>NUCLEOTIDE SEQUENCE [LARGE SCALE GENOMIC DNA]</scope>
    <source>
        <strain evidence="10 11">ATCC BAA-803</strain>
    </source>
</reference>
<accession>A0A455UJ68</accession>
<dbReference type="EMBL" id="AP019514">
    <property type="protein sequence ID" value="BBI64711.1"/>
    <property type="molecule type" value="Genomic_DNA"/>
</dbReference>